<protein>
    <submittedName>
        <fullName evidence="3">Sigma-70 family RNA polymerase sigma factor</fullName>
    </submittedName>
</protein>
<dbReference type="Pfam" id="PF06056">
    <property type="entry name" value="Terminase_5"/>
    <property type="match status" value="1"/>
</dbReference>
<evidence type="ECO:0000259" key="2">
    <source>
        <dbReference type="Pfam" id="PF06056"/>
    </source>
</evidence>
<dbReference type="InterPro" id="IPR010332">
    <property type="entry name" value="ATPase_terminase-su_N"/>
</dbReference>
<comment type="caution">
    <text evidence="3">The sequence shown here is derived from an EMBL/GenBank/DDBJ whole genome shotgun (WGS) entry which is preliminary data.</text>
</comment>
<dbReference type="RefSeq" id="WP_201630761.1">
    <property type="nucleotide sequence ID" value="NZ_JAEQNB010000001.1"/>
</dbReference>
<dbReference type="Gene3D" id="1.10.1740.10">
    <property type="match status" value="1"/>
</dbReference>
<dbReference type="InterPro" id="IPR013324">
    <property type="entry name" value="RNA_pol_sigma_r3/r4-like"/>
</dbReference>
<dbReference type="InterPro" id="IPR036388">
    <property type="entry name" value="WH-like_DNA-bd_sf"/>
</dbReference>
<feature type="domain" description="Terminase ATPase subunit N-terminal" evidence="2">
    <location>
        <begin position="149"/>
        <end position="175"/>
    </location>
</feature>
<dbReference type="NCBIfam" id="TIGR02937">
    <property type="entry name" value="sigma70-ECF"/>
    <property type="match status" value="1"/>
</dbReference>
<dbReference type="Gene3D" id="1.10.10.10">
    <property type="entry name" value="Winged helix-like DNA-binding domain superfamily/Winged helix DNA-binding domain"/>
    <property type="match status" value="1"/>
</dbReference>
<reference evidence="3 4" key="1">
    <citation type="submission" date="2021-01" db="EMBL/GenBank/DDBJ databases">
        <title>Tumebacillus sp. strain ITR2 16S ribosomal RNA gene Genome sequencing and assembly.</title>
        <authorList>
            <person name="Kang M."/>
        </authorList>
    </citation>
    <scope>NUCLEOTIDE SEQUENCE [LARGE SCALE GENOMIC DNA]</scope>
    <source>
        <strain evidence="3 4">ITR2</strain>
    </source>
</reference>
<gene>
    <name evidence="3" type="ORF">JJB07_02295</name>
</gene>
<dbReference type="InterPro" id="IPR014284">
    <property type="entry name" value="RNA_pol_sigma-70_dom"/>
</dbReference>
<organism evidence="3 4">
    <name type="scientific">Tumebacillus amylolyticus</name>
    <dbReference type="NCBI Taxonomy" id="2801339"/>
    <lineage>
        <taxon>Bacteria</taxon>
        <taxon>Bacillati</taxon>
        <taxon>Bacillota</taxon>
        <taxon>Bacilli</taxon>
        <taxon>Bacillales</taxon>
        <taxon>Alicyclobacillaceae</taxon>
        <taxon>Tumebacillus</taxon>
    </lineage>
</organism>
<dbReference type="SUPFAM" id="SSF88659">
    <property type="entry name" value="Sigma3 and sigma4 domains of RNA polymerase sigma factors"/>
    <property type="match status" value="1"/>
</dbReference>
<accession>A0ABS1J5C6</accession>
<proteinExistence type="predicted"/>
<evidence type="ECO:0000313" key="4">
    <source>
        <dbReference type="Proteomes" id="UP000602284"/>
    </source>
</evidence>
<dbReference type="Pfam" id="PF04542">
    <property type="entry name" value="Sigma70_r2"/>
    <property type="match status" value="1"/>
</dbReference>
<sequence length="188" mass="21812">MPDRWTPLVRQAQQQDSAAMIELLNEFENLILSAVKRYNVPHQERSELLQESYMGFLKAIHTFDPELDHPFASVAKTQTKAAVWHYVRMRGRRQARELSASRETADGQDSLLDLLPNSSPQLHADFSEIEWHELLSSLSDREVLYVESLVFDGHTVADIARLQGVHRNTVHMWKRQAFHKIKAQLRRS</sequence>
<dbReference type="InterPro" id="IPR007627">
    <property type="entry name" value="RNA_pol_sigma70_r2"/>
</dbReference>
<evidence type="ECO:0000313" key="3">
    <source>
        <dbReference type="EMBL" id="MBL0385467.1"/>
    </source>
</evidence>
<dbReference type="SUPFAM" id="SSF88946">
    <property type="entry name" value="Sigma2 domain of RNA polymerase sigma factors"/>
    <property type="match status" value="1"/>
</dbReference>
<dbReference type="Proteomes" id="UP000602284">
    <property type="component" value="Unassembled WGS sequence"/>
</dbReference>
<evidence type="ECO:0000259" key="1">
    <source>
        <dbReference type="Pfam" id="PF04542"/>
    </source>
</evidence>
<feature type="domain" description="RNA polymerase sigma-70 region 2" evidence="1">
    <location>
        <begin position="25"/>
        <end position="92"/>
    </location>
</feature>
<keyword evidence="4" id="KW-1185">Reference proteome</keyword>
<dbReference type="InterPro" id="IPR013325">
    <property type="entry name" value="RNA_pol_sigma_r2"/>
</dbReference>
<name>A0ABS1J5C6_9BACL</name>
<dbReference type="EMBL" id="JAEQNB010000001">
    <property type="protein sequence ID" value="MBL0385467.1"/>
    <property type="molecule type" value="Genomic_DNA"/>
</dbReference>